<dbReference type="PANTHER" id="PTHR31563">
    <property type="entry name" value="ION CHANNEL POLLUX-RELATED"/>
    <property type="match status" value="1"/>
</dbReference>
<organism evidence="1 2">
    <name type="scientific">Adineta steineri</name>
    <dbReference type="NCBI Taxonomy" id="433720"/>
    <lineage>
        <taxon>Eukaryota</taxon>
        <taxon>Metazoa</taxon>
        <taxon>Spiralia</taxon>
        <taxon>Gnathifera</taxon>
        <taxon>Rotifera</taxon>
        <taxon>Eurotatoria</taxon>
        <taxon>Bdelloidea</taxon>
        <taxon>Adinetida</taxon>
        <taxon>Adinetidae</taxon>
        <taxon>Adineta</taxon>
    </lineage>
</organism>
<evidence type="ECO:0000313" key="2">
    <source>
        <dbReference type="Proteomes" id="UP000663881"/>
    </source>
</evidence>
<dbReference type="AlphaFoldDB" id="A0A819ZGM1"/>
<dbReference type="GO" id="GO:0006811">
    <property type="term" value="P:monoatomic ion transport"/>
    <property type="evidence" value="ECO:0007669"/>
    <property type="project" value="InterPro"/>
</dbReference>
<dbReference type="PANTHER" id="PTHR31563:SF10">
    <property type="entry name" value="ION CHANNEL POLLUX-RELATED"/>
    <property type="match status" value="1"/>
</dbReference>
<sequence length="328" mass="37735">ADGTVKILPPLHTLINIDDQIIVIAEDDDKIILSKDYLGPTSLPVINHNAVSLSTQMTRRTTKIVERNLLLGWNNTAPLTIKELDTYVARGSELHILTNSDEIKKFINEQLINEVTEQNIFVHSGNLTNKFDLEKLNLFSYNYIILLANEENKEQNLSEDADAECLICLLHLRDIIDKSNNEKKFSIVIEMHDIRNRQLANITYADDFIVSPHLISKYISQLSENKNIKRVYDVLLTADGPEIYFCSASMFVPLETPISYYEILQETLKYECIAIGYRLMKYLHDETRFYGIVLNPDKQEQVIFSKHDKIIILAEQFISSSQDNCTNF</sequence>
<dbReference type="EMBL" id="CAJOAY010007949">
    <property type="protein sequence ID" value="CAF4176689.1"/>
    <property type="molecule type" value="Genomic_DNA"/>
</dbReference>
<feature type="non-terminal residue" evidence="1">
    <location>
        <position position="1"/>
    </location>
</feature>
<name>A0A819ZGM1_9BILA</name>
<protein>
    <submittedName>
        <fullName evidence="1">Uncharacterized protein</fullName>
    </submittedName>
</protein>
<reference evidence="1" key="1">
    <citation type="submission" date="2021-02" db="EMBL/GenBank/DDBJ databases">
        <authorList>
            <person name="Nowell W R."/>
        </authorList>
    </citation>
    <scope>NUCLEOTIDE SEQUENCE</scope>
</reference>
<dbReference type="Gene3D" id="3.40.50.720">
    <property type="entry name" value="NAD(P)-binding Rossmann-like Domain"/>
    <property type="match status" value="1"/>
</dbReference>
<dbReference type="Proteomes" id="UP000663881">
    <property type="component" value="Unassembled WGS sequence"/>
</dbReference>
<accession>A0A819ZGM1</accession>
<comment type="caution">
    <text evidence="1">The sequence shown here is derived from an EMBL/GenBank/DDBJ whole genome shotgun (WGS) entry which is preliminary data.</text>
</comment>
<dbReference type="InterPro" id="IPR044849">
    <property type="entry name" value="CASTOR/POLLUX/SYM8-like"/>
</dbReference>
<gene>
    <name evidence="1" type="ORF">OKA104_LOCUS39657</name>
</gene>
<proteinExistence type="predicted"/>
<evidence type="ECO:0000313" key="1">
    <source>
        <dbReference type="EMBL" id="CAF4176689.1"/>
    </source>
</evidence>